<proteinExistence type="predicted"/>
<protein>
    <submittedName>
        <fullName evidence="1">Uncharacterized protein</fullName>
    </submittedName>
</protein>
<evidence type="ECO:0000313" key="1">
    <source>
        <dbReference type="EMBL" id="KKK98113.1"/>
    </source>
</evidence>
<sequence length="36" mass="4505">MKKIFHEEHEFERLYKMKNVLLESGSEHLPEPHMYF</sequence>
<name>A0A0F8ZW56_9ZZZZ</name>
<reference evidence="1" key="1">
    <citation type="journal article" date="2015" name="Nature">
        <title>Complex archaea that bridge the gap between prokaryotes and eukaryotes.</title>
        <authorList>
            <person name="Spang A."/>
            <person name="Saw J.H."/>
            <person name="Jorgensen S.L."/>
            <person name="Zaremba-Niedzwiedzka K."/>
            <person name="Martijn J."/>
            <person name="Lind A.E."/>
            <person name="van Eijk R."/>
            <person name="Schleper C."/>
            <person name="Guy L."/>
            <person name="Ettema T.J."/>
        </authorList>
    </citation>
    <scope>NUCLEOTIDE SEQUENCE</scope>
</reference>
<comment type="caution">
    <text evidence="1">The sequence shown here is derived from an EMBL/GenBank/DDBJ whole genome shotgun (WGS) entry which is preliminary data.</text>
</comment>
<accession>A0A0F8ZW56</accession>
<dbReference type="EMBL" id="LAZR01045756">
    <property type="protein sequence ID" value="KKK98113.1"/>
    <property type="molecule type" value="Genomic_DNA"/>
</dbReference>
<gene>
    <name evidence="1" type="ORF">LCGC14_2645990</name>
</gene>
<organism evidence="1">
    <name type="scientific">marine sediment metagenome</name>
    <dbReference type="NCBI Taxonomy" id="412755"/>
    <lineage>
        <taxon>unclassified sequences</taxon>
        <taxon>metagenomes</taxon>
        <taxon>ecological metagenomes</taxon>
    </lineage>
</organism>
<dbReference type="AlphaFoldDB" id="A0A0F8ZW56"/>